<reference evidence="1" key="1">
    <citation type="submission" date="2020-01" db="EMBL/GenBank/DDBJ databases">
        <authorList>
            <person name="Mishra B."/>
        </authorList>
    </citation>
    <scope>NUCLEOTIDE SEQUENCE [LARGE SCALE GENOMIC DNA]</scope>
</reference>
<sequence>MTSTTTLFHWRRLISLSMIPPPNMTSTTTLSSIAAVSSSNNRHLISLSLFLPQRSHFSSSQTLISPSRLSEKASSKVMNISTTTYIHPDLSSGYLILRQVRDPSCITGAGREIEVYQSVFVVIIAGQCISEVMDDADAAALQGLVVHGRCNVGGSGRFQRRISTKTCEDTIFYFYFL</sequence>
<name>A0A6D2JGX4_9BRAS</name>
<dbReference type="AlphaFoldDB" id="A0A6D2JGX4"/>
<comment type="caution">
    <text evidence="1">The sequence shown here is derived from an EMBL/GenBank/DDBJ whole genome shotgun (WGS) entry which is preliminary data.</text>
</comment>
<proteinExistence type="predicted"/>
<evidence type="ECO:0000313" key="2">
    <source>
        <dbReference type="Proteomes" id="UP000467841"/>
    </source>
</evidence>
<organism evidence="1 2">
    <name type="scientific">Microthlaspi erraticum</name>
    <dbReference type="NCBI Taxonomy" id="1685480"/>
    <lineage>
        <taxon>Eukaryota</taxon>
        <taxon>Viridiplantae</taxon>
        <taxon>Streptophyta</taxon>
        <taxon>Embryophyta</taxon>
        <taxon>Tracheophyta</taxon>
        <taxon>Spermatophyta</taxon>
        <taxon>Magnoliopsida</taxon>
        <taxon>eudicotyledons</taxon>
        <taxon>Gunneridae</taxon>
        <taxon>Pentapetalae</taxon>
        <taxon>rosids</taxon>
        <taxon>malvids</taxon>
        <taxon>Brassicales</taxon>
        <taxon>Brassicaceae</taxon>
        <taxon>Coluteocarpeae</taxon>
        <taxon>Microthlaspi</taxon>
    </lineage>
</organism>
<keyword evidence="2" id="KW-1185">Reference proteome</keyword>
<dbReference type="Proteomes" id="UP000467841">
    <property type="component" value="Unassembled WGS sequence"/>
</dbReference>
<accession>A0A6D2JGX4</accession>
<gene>
    <name evidence="1" type="ORF">MERR_LOCUS23849</name>
</gene>
<protein>
    <submittedName>
        <fullName evidence="1">Uncharacterized protein</fullName>
    </submittedName>
</protein>
<dbReference type="EMBL" id="CACVBM020001163">
    <property type="protein sequence ID" value="CAA7036614.1"/>
    <property type="molecule type" value="Genomic_DNA"/>
</dbReference>
<evidence type="ECO:0000313" key="1">
    <source>
        <dbReference type="EMBL" id="CAA7036614.1"/>
    </source>
</evidence>